<dbReference type="EMBL" id="CM047948">
    <property type="protein sequence ID" value="KAI9896433.1"/>
    <property type="molecule type" value="Genomic_DNA"/>
</dbReference>
<sequence>MQVLESQNAILTNYEVYKHVTEQKARLYKRPKEKHHKGPRNFYSAVNGVLEAFKQKENPLSQRPMTYKPAVFDKLLKRLEPYDLSKGEMLMLFNLRPPSIAVLNVIIEDMGGRFTDDEHEDILNGIAEVLGQRPEQEHAEENGEGDVSMAEAA</sequence>
<evidence type="ECO:0000313" key="2">
    <source>
        <dbReference type="Proteomes" id="UP001163324"/>
    </source>
</evidence>
<gene>
    <name evidence="1" type="ORF">N3K66_008605</name>
</gene>
<dbReference type="Proteomes" id="UP001163324">
    <property type="component" value="Chromosome 9"/>
</dbReference>
<comment type="caution">
    <text evidence="1">The sequence shown here is derived from an EMBL/GenBank/DDBJ whole genome shotgun (WGS) entry which is preliminary data.</text>
</comment>
<name>A0ACC0UQP0_9HYPO</name>
<protein>
    <submittedName>
        <fullName evidence="1">Uncharacterized protein</fullName>
    </submittedName>
</protein>
<accession>A0ACC0UQP0</accession>
<reference evidence="1" key="1">
    <citation type="submission" date="2022-10" db="EMBL/GenBank/DDBJ databases">
        <title>Complete Genome of Trichothecium roseum strain YXFP-22015, a Plant Pathogen Isolated from Citrus.</title>
        <authorList>
            <person name="Wang Y."/>
            <person name="Zhu L."/>
        </authorList>
    </citation>
    <scope>NUCLEOTIDE SEQUENCE</scope>
    <source>
        <strain evidence="1">YXFP-22015</strain>
    </source>
</reference>
<keyword evidence="2" id="KW-1185">Reference proteome</keyword>
<proteinExistence type="predicted"/>
<evidence type="ECO:0000313" key="1">
    <source>
        <dbReference type="EMBL" id="KAI9896433.1"/>
    </source>
</evidence>
<organism evidence="1 2">
    <name type="scientific">Trichothecium roseum</name>
    <dbReference type="NCBI Taxonomy" id="47278"/>
    <lineage>
        <taxon>Eukaryota</taxon>
        <taxon>Fungi</taxon>
        <taxon>Dikarya</taxon>
        <taxon>Ascomycota</taxon>
        <taxon>Pezizomycotina</taxon>
        <taxon>Sordariomycetes</taxon>
        <taxon>Hypocreomycetidae</taxon>
        <taxon>Hypocreales</taxon>
        <taxon>Hypocreales incertae sedis</taxon>
        <taxon>Trichothecium</taxon>
    </lineage>
</organism>